<dbReference type="SMART" id="SM00347">
    <property type="entry name" value="HTH_MARR"/>
    <property type="match status" value="1"/>
</dbReference>
<dbReference type="PANTHER" id="PTHR42756:SF1">
    <property type="entry name" value="TRANSCRIPTIONAL REPRESSOR OF EMRAB OPERON"/>
    <property type="match status" value="1"/>
</dbReference>
<comment type="subcellular location">
    <subcellularLocation>
        <location evidence="1">Cytoplasm</location>
    </subcellularLocation>
</comment>
<dbReference type="InterPro" id="IPR055166">
    <property type="entry name" value="Transc_reg_Sar_Rot_HTH"/>
</dbReference>
<keyword evidence="4" id="KW-0238">DNA-binding</keyword>
<comment type="similarity">
    <text evidence="6">Belongs to the SarZ family.</text>
</comment>
<evidence type="ECO:0000313" key="10">
    <source>
        <dbReference type="EMBL" id="PHU37573.1"/>
    </source>
</evidence>
<sequence length="145" mass="16968">MSDKYDVLKLENQLCFPLYACSKEIVRKYKPFLDEIDLTYTQYISMMVLWEHKAMNVKQMGEYLYLDSGTLTPVLKKLEQKGYVTRQRDESDERILNVTITEKGEKLKEKAVMIPMKMGSCFTISQEEAKLLSKVLHNILEQVTD</sequence>
<dbReference type="PROSITE" id="PS50995">
    <property type="entry name" value="HTH_MARR_2"/>
    <property type="match status" value="1"/>
</dbReference>
<dbReference type="Pfam" id="PF22381">
    <property type="entry name" value="Staph_reg_Sar_Rot"/>
    <property type="match status" value="1"/>
</dbReference>
<accession>A0A2G3E386</accession>
<reference evidence="10 11" key="2">
    <citation type="submission" date="2017-10" db="EMBL/GenBank/DDBJ databases">
        <authorList>
            <person name="Banno H."/>
            <person name="Chua N.-H."/>
        </authorList>
    </citation>
    <scope>NUCLEOTIDE SEQUENCE [LARGE SCALE GENOMIC DNA]</scope>
    <source>
        <strain evidence="10 11">JK623</strain>
    </source>
</reference>
<gene>
    <name evidence="10" type="ORF">CSX02_07030</name>
</gene>
<dbReference type="GO" id="GO:0003700">
    <property type="term" value="F:DNA-binding transcription factor activity"/>
    <property type="evidence" value="ECO:0007669"/>
    <property type="project" value="InterPro"/>
</dbReference>
<evidence type="ECO:0000256" key="1">
    <source>
        <dbReference type="ARBA" id="ARBA00004496"/>
    </source>
</evidence>
<dbReference type="RefSeq" id="WP_031543851.1">
    <property type="nucleotide sequence ID" value="NZ_JANSWH010000087.1"/>
</dbReference>
<protein>
    <recommendedName>
        <fullName evidence="7">HTH-type transcriptional regulator SarZ</fullName>
    </recommendedName>
    <alternativeName>
        <fullName evidence="8">Staphylococcal accessory regulator Z</fullName>
    </alternativeName>
</protein>
<dbReference type="PRINTS" id="PR00598">
    <property type="entry name" value="HTHMARR"/>
</dbReference>
<evidence type="ECO:0000256" key="2">
    <source>
        <dbReference type="ARBA" id="ARBA00022490"/>
    </source>
</evidence>
<dbReference type="GO" id="GO:0003677">
    <property type="term" value="F:DNA binding"/>
    <property type="evidence" value="ECO:0007669"/>
    <property type="project" value="UniProtKB-KW"/>
</dbReference>
<keyword evidence="5" id="KW-0804">Transcription</keyword>
<dbReference type="GO" id="GO:0005737">
    <property type="term" value="C:cytoplasm"/>
    <property type="evidence" value="ECO:0007669"/>
    <property type="project" value="UniProtKB-SubCell"/>
</dbReference>
<dbReference type="FunFam" id="1.10.10.10:FF:000163">
    <property type="entry name" value="MarR family transcriptional regulator"/>
    <property type="match status" value="1"/>
</dbReference>
<name>A0A2G3E386_9FIRM</name>
<dbReference type="AlphaFoldDB" id="A0A2G3E386"/>
<dbReference type="EMBL" id="PDYG01000040">
    <property type="protein sequence ID" value="PHU37573.1"/>
    <property type="molecule type" value="Genomic_DNA"/>
</dbReference>
<dbReference type="InterPro" id="IPR036390">
    <property type="entry name" value="WH_DNA-bd_sf"/>
</dbReference>
<evidence type="ECO:0000256" key="7">
    <source>
        <dbReference type="ARBA" id="ARBA00047188"/>
    </source>
</evidence>
<evidence type="ECO:0000256" key="6">
    <source>
        <dbReference type="ARBA" id="ARBA00046337"/>
    </source>
</evidence>
<evidence type="ECO:0000259" key="9">
    <source>
        <dbReference type="PROSITE" id="PS50995"/>
    </source>
</evidence>
<evidence type="ECO:0000256" key="8">
    <source>
        <dbReference type="ARBA" id="ARBA00047207"/>
    </source>
</evidence>
<keyword evidence="11" id="KW-1185">Reference proteome</keyword>
<feature type="domain" description="HTH marR-type" evidence="9">
    <location>
        <begin position="11"/>
        <end position="141"/>
    </location>
</feature>
<proteinExistence type="inferred from homology"/>
<dbReference type="InterPro" id="IPR000835">
    <property type="entry name" value="HTH_MarR-typ"/>
</dbReference>
<reference evidence="10 11" key="1">
    <citation type="submission" date="2017-10" db="EMBL/GenBank/DDBJ databases">
        <title>Resolving the taxonomy of Roseburia spp., Eubacterium rectale and Agathobacter spp. through phylogenomic analysis.</title>
        <authorList>
            <person name="Sheridan P.O."/>
            <person name="Walker A.W."/>
            <person name="Duncan S.H."/>
            <person name="Scott K.P."/>
            <person name="Toole P.W.O."/>
            <person name="Luis P."/>
            <person name="Flint H.J."/>
        </authorList>
    </citation>
    <scope>NUCLEOTIDE SEQUENCE [LARGE SCALE GENOMIC DNA]</scope>
    <source>
        <strain evidence="10 11">JK623</strain>
    </source>
</reference>
<dbReference type="SUPFAM" id="SSF46785">
    <property type="entry name" value="Winged helix' DNA-binding domain"/>
    <property type="match status" value="1"/>
</dbReference>
<dbReference type="InterPro" id="IPR036388">
    <property type="entry name" value="WH-like_DNA-bd_sf"/>
</dbReference>
<dbReference type="Proteomes" id="UP000224563">
    <property type="component" value="Unassembled WGS sequence"/>
</dbReference>
<evidence type="ECO:0000256" key="5">
    <source>
        <dbReference type="ARBA" id="ARBA00023163"/>
    </source>
</evidence>
<evidence type="ECO:0000256" key="4">
    <source>
        <dbReference type="ARBA" id="ARBA00023125"/>
    </source>
</evidence>
<comment type="caution">
    <text evidence="10">The sequence shown here is derived from an EMBL/GenBank/DDBJ whole genome shotgun (WGS) entry which is preliminary data.</text>
</comment>
<organism evidence="10 11">
    <name type="scientific">Agathobacter ruminis</name>
    <dbReference type="NCBI Taxonomy" id="1712665"/>
    <lineage>
        <taxon>Bacteria</taxon>
        <taxon>Bacillati</taxon>
        <taxon>Bacillota</taxon>
        <taxon>Clostridia</taxon>
        <taxon>Lachnospirales</taxon>
        <taxon>Lachnospiraceae</taxon>
        <taxon>Agathobacter</taxon>
    </lineage>
</organism>
<keyword evidence="2" id="KW-0963">Cytoplasm</keyword>
<evidence type="ECO:0000313" key="11">
    <source>
        <dbReference type="Proteomes" id="UP000224563"/>
    </source>
</evidence>
<evidence type="ECO:0000256" key="3">
    <source>
        <dbReference type="ARBA" id="ARBA00023015"/>
    </source>
</evidence>
<dbReference type="Gene3D" id="1.10.10.10">
    <property type="entry name" value="Winged helix-like DNA-binding domain superfamily/Winged helix DNA-binding domain"/>
    <property type="match status" value="1"/>
</dbReference>
<keyword evidence="3" id="KW-0805">Transcription regulation</keyword>
<dbReference type="PANTHER" id="PTHR42756">
    <property type="entry name" value="TRANSCRIPTIONAL REGULATOR, MARR"/>
    <property type="match status" value="1"/>
</dbReference>